<dbReference type="Proteomes" id="UP000185769">
    <property type="component" value="Unassembled WGS sequence"/>
</dbReference>
<proteinExistence type="predicted"/>
<reference evidence="1 2" key="1">
    <citation type="journal article" date="2016" name="Environ. Microbiol.">
        <title>Genomic resolution of a cold subsurface aquifer community provides metabolic insights for novel microbes adapted to high CO concentrations.</title>
        <authorList>
            <person name="Probst A.J."/>
            <person name="Castelle C.J."/>
            <person name="Singh A."/>
            <person name="Brown C.T."/>
            <person name="Anantharaman K."/>
            <person name="Sharon I."/>
            <person name="Hug L.A."/>
            <person name="Burstein D."/>
            <person name="Emerson J.B."/>
            <person name="Thomas B.C."/>
            <person name="Banfield J.F."/>
        </authorList>
    </citation>
    <scope>NUCLEOTIDE SEQUENCE [LARGE SCALE GENOMIC DNA]</scope>
    <source>
        <strain evidence="1">CG1_02_31_12</strain>
    </source>
</reference>
<gene>
    <name evidence="1" type="ORF">AUJ22_01005</name>
</gene>
<evidence type="ECO:0000313" key="1">
    <source>
        <dbReference type="EMBL" id="OIO29677.1"/>
    </source>
</evidence>
<protein>
    <recommendedName>
        <fullName evidence="3">Nucleotidyl transferase AbiEii/AbiGii toxin family protein</fullName>
    </recommendedName>
</protein>
<organism evidence="1 2">
    <name type="scientific">Candidatus Nomurabacteria bacterium CG1_02_31_12</name>
    <dbReference type="NCBI Taxonomy" id="1805280"/>
    <lineage>
        <taxon>Bacteria</taxon>
        <taxon>Candidatus Nomuraibacteriota</taxon>
    </lineage>
</organism>
<evidence type="ECO:0000313" key="2">
    <source>
        <dbReference type="Proteomes" id="UP000185769"/>
    </source>
</evidence>
<accession>A0A1J4V4F6</accession>
<evidence type="ECO:0008006" key="3">
    <source>
        <dbReference type="Google" id="ProtNLM"/>
    </source>
</evidence>
<dbReference type="AlphaFoldDB" id="A0A1J4V4F6"/>
<sequence>MDLYWNILDDKRRAILPLLENFSNDNFYLAGGTGLVLQLGYRDSIDFDFFKEGDFDTTLLIEKISSIFISHRLIITQQEKNTVSCLVDDSIQLSFFGYHHSLLQPLVKTDYFNIASVVDIGCMKLSAITSRYVEKDYIDLYFILQKLLLSELLENFVKKYPSLDESLILKSLVYFDDVLKEPILFKEGHNVSFDVVKTFLQKTVKEYLSS</sequence>
<name>A0A1J4V4F6_9BACT</name>
<dbReference type="InterPro" id="IPR014942">
    <property type="entry name" value="AbiEii"/>
</dbReference>
<comment type="caution">
    <text evidence="1">The sequence shown here is derived from an EMBL/GenBank/DDBJ whole genome shotgun (WGS) entry which is preliminary data.</text>
</comment>
<dbReference type="EMBL" id="MNVM01000016">
    <property type="protein sequence ID" value="OIO29677.1"/>
    <property type="molecule type" value="Genomic_DNA"/>
</dbReference>
<dbReference type="Pfam" id="PF08843">
    <property type="entry name" value="AbiEii"/>
    <property type="match status" value="1"/>
</dbReference>